<dbReference type="SMART" id="SM00028">
    <property type="entry name" value="TPR"/>
    <property type="match status" value="10"/>
</dbReference>
<feature type="region of interest" description="Disordered" evidence="2">
    <location>
        <begin position="1"/>
        <end position="31"/>
    </location>
</feature>
<feature type="region of interest" description="Disordered" evidence="2">
    <location>
        <begin position="51"/>
        <end position="98"/>
    </location>
</feature>
<accession>A0A168HN23</accession>
<dbReference type="PANTHER" id="PTHR23082:SF0">
    <property type="entry name" value="GENERAL TRANSCRIPTION FACTOR 3C POLYPEPTIDE 3"/>
    <property type="match status" value="1"/>
</dbReference>
<comment type="caution">
    <text evidence="3">The sequence shown here is derived from an EMBL/GenBank/DDBJ whole genome shotgun (WGS) entry which is preliminary data.</text>
</comment>
<keyword evidence="4" id="KW-1185">Reference proteome</keyword>
<dbReference type="InterPro" id="IPR019734">
    <property type="entry name" value="TPR_rpt"/>
</dbReference>
<dbReference type="Pfam" id="PF13174">
    <property type="entry name" value="TPR_6"/>
    <property type="match status" value="1"/>
</dbReference>
<dbReference type="EMBL" id="AMYB01000009">
    <property type="protein sequence ID" value="OAC98983.1"/>
    <property type="molecule type" value="Genomic_DNA"/>
</dbReference>
<dbReference type="InterPro" id="IPR039340">
    <property type="entry name" value="Tfc4/TFIIIC-102/Sfc4"/>
</dbReference>
<dbReference type="GO" id="GO:0000127">
    <property type="term" value="C:transcription factor TFIIIC complex"/>
    <property type="evidence" value="ECO:0007669"/>
    <property type="project" value="TreeGrafter"/>
</dbReference>
<dbReference type="VEuPathDB" id="FungiDB:MUCCIDRAFT_85366"/>
<evidence type="ECO:0000256" key="2">
    <source>
        <dbReference type="SAM" id="MobiDB-lite"/>
    </source>
</evidence>
<dbReference type="PANTHER" id="PTHR23082">
    <property type="entry name" value="TRANSCRIPTION INITIATION FACTOR IIIC TFIIIC , POLYPEPTIDE 3-RELATED"/>
    <property type="match status" value="1"/>
</dbReference>
<feature type="compositionally biased region" description="Acidic residues" evidence="2">
    <location>
        <begin position="62"/>
        <end position="98"/>
    </location>
</feature>
<dbReference type="PROSITE" id="PS50005">
    <property type="entry name" value="TPR"/>
    <property type="match status" value="1"/>
</dbReference>
<keyword evidence="1" id="KW-0802">TPR repeat</keyword>
<gene>
    <name evidence="3" type="ORF">MUCCIDRAFT_85366</name>
</gene>
<evidence type="ECO:0000313" key="3">
    <source>
        <dbReference type="EMBL" id="OAC98983.1"/>
    </source>
</evidence>
<dbReference type="Pfam" id="PF14559">
    <property type="entry name" value="TPR_19"/>
    <property type="match status" value="1"/>
</dbReference>
<dbReference type="Proteomes" id="UP000077051">
    <property type="component" value="Unassembled WGS sequence"/>
</dbReference>
<name>A0A168HN23_MUCCL</name>
<feature type="compositionally biased region" description="Basic residues" evidence="2">
    <location>
        <begin position="1"/>
        <end position="13"/>
    </location>
</feature>
<evidence type="ECO:0000256" key="1">
    <source>
        <dbReference type="PROSITE-ProRule" id="PRU00339"/>
    </source>
</evidence>
<dbReference type="AlphaFoldDB" id="A0A168HN23"/>
<dbReference type="SUPFAM" id="SSF48452">
    <property type="entry name" value="TPR-like"/>
    <property type="match status" value="2"/>
</dbReference>
<dbReference type="Gene3D" id="1.25.40.10">
    <property type="entry name" value="Tetratricopeptide repeat domain"/>
    <property type="match status" value="2"/>
</dbReference>
<organism evidence="3 4">
    <name type="scientific">Mucor lusitanicus CBS 277.49</name>
    <dbReference type="NCBI Taxonomy" id="747725"/>
    <lineage>
        <taxon>Eukaryota</taxon>
        <taxon>Fungi</taxon>
        <taxon>Fungi incertae sedis</taxon>
        <taxon>Mucoromycota</taxon>
        <taxon>Mucoromycotina</taxon>
        <taxon>Mucoromycetes</taxon>
        <taxon>Mucorales</taxon>
        <taxon>Mucorineae</taxon>
        <taxon>Mucoraceae</taxon>
        <taxon>Mucor</taxon>
    </lineage>
</organism>
<dbReference type="InterPro" id="IPR011990">
    <property type="entry name" value="TPR-like_helical_dom_sf"/>
</dbReference>
<proteinExistence type="predicted"/>
<dbReference type="OrthoDB" id="9991317at2759"/>
<reference evidence="3 4" key="1">
    <citation type="submission" date="2015-06" db="EMBL/GenBank/DDBJ databases">
        <title>Expansion of signal transduction pathways in fungi by whole-genome duplication.</title>
        <authorList>
            <consortium name="DOE Joint Genome Institute"/>
            <person name="Corrochano L.M."/>
            <person name="Kuo A."/>
            <person name="Marcet-Houben M."/>
            <person name="Polaino S."/>
            <person name="Salamov A."/>
            <person name="Villalobos J.M."/>
            <person name="Alvarez M.I."/>
            <person name="Avalos J."/>
            <person name="Benito E.P."/>
            <person name="Benoit I."/>
            <person name="Burger G."/>
            <person name="Camino L.P."/>
            <person name="Canovas D."/>
            <person name="Cerda-Olmedo E."/>
            <person name="Cheng J.-F."/>
            <person name="Dominguez A."/>
            <person name="Elias M."/>
            <person name="Eslava A.P."/>
            <person name="Glaser F."/>
            <person name="Grimwood J."/>
            <person name="Gutierrez G."/>
            <person name="Heitman J."/>
            <person name="Henrissat B."/>
            <person name="Iturriaga E.A."/>
            <person name="Lang B.F."/>
            <person name="Lavin J.L."/>
            <person name="Lee S."/>
            <person name="Li W."/>
            <person name="Lindquist E."/>
            <person name="Lopez-Garcia S."/>
            <person name="Luque E.M."/>
            <person name="Marcos A.T."/>
            <person name="Martin J."/>
            <person name="Mccluskey K."/>
            <person name="Medina H.R."/>
            <person name="Miralles-Duran A."/>
            <person name="Miyazaki A."/>
            <person name="Munoz-Torres E."/>
            <person name="Oguiza J.A."/>
            <person name="Ohm R."/>
            <person name="Olmedo M."/>
            <person name="Orejas M."/>
            <person name="Ortiz-Castellanos L."/>
            <person name="Pisabarro A.G."/>
            <person name="Rodriguez-Romero J."/>
            <person name="Ruiz-Herrera J."/>
            <person name="Ruiz-Vazquez R."/>
            <person name="Sanz C."/>
            <person name="Schackwitz W."/>
            <person name="Schmutz J."/>
            <person name="Shahriari M."/>
            <person name="Shelest E."/>
            <person name="Silva-Franco F."/>
            <person name="Soanes D."/>
            <person name="Syed K."/>
            <person name="Tagua V.G."/>
            <person name="Talbot N.J."/>
            <person name="Thon M."/>
            <person name="De Vries R.P."/>
            <person name="Wiebenga A."/>
            <person name="Yadav J.S."/>
            <person name="Braun E.L."/>
            <person name="Baker S."/>
            <person name="Garre V."/>
            <person name="Horwitz B."/>
            <person name="Torres-Martinez S."/>
            <person name="Idnurm A."/>
            <person name="Herrera-Estrella A."/>
            <person name="Gabaldon T."/>
            <person name="Grigoriev I.V."/>
        </authorList>
    </citation>
    <scope>NUCLEOTIDE SEQUENCE [LARGE SCALE GENOMIC DNA]</scope>
    <source>
        <strain evidence="3 4">CBS 277.49</strain>
    </source>
</reference>
<sequence length="1130" mass="130725">MGPKRQTKNKGKGKAPLVIPPQDQDTEDADMLGLMKGAGVLDLANLTSINEIEQADDSKMELEEEGFEGEDEDDEESEDDDEDSLDEWMEEDDDEDEMVDDDEITTLLNQSTEQRSKLKTGDLDEFQREMEEFDNNLALTSGIGLNRVKRSTKKRITAGELRLSDEVKQVLGQANGLYIQKDYGNAVDLLQKIIKENPQAYPAWNTLGLVHEELGNTEKSLQFRMTAALLTNDNDLWKELAQKSIECNAIGQAIHCLSKVINNDPTDVDAIWDRAFLYKQLDDVTRAIRGFQTILKHYPHHFKVINELAQIYRTQGKTREAIQMYEDAIIWHTNNIEDDDDDEEEGEEEDAFKNKLGYSEINMLSELYLILNDYKKALNTIKTGLRLVQKRQNETWWVDRDDDDEYLEEDESRTEFPIELRVRMGVCRVYMNQVRLGTEHFKYLLQYPATTYPDLHQDIAYAYYDKRHFDLALQVFQKIIDVSDEVQTDIVIKAGDCFREVGLLDTAVQFYKNVLEEQNDNVDVLMSLAAVYEEQGKEEEALQLVDYVMEQGRKARKQRKSGQDKDDDQEDAAAKEKIMEMKESRKKRNKAISSSIFDESGSLSRSEFYRQRRAADRRMDEEKTLTTQSIFKMLDEQDQQLGPNLRTADRGVMRDYMRNVQELFEDFTSITAFYPSVKSQPYTGFYALRRGRKTYKYDFNIGMEAHNMANRLRKVKIKNEDGSTTLAEAGPEDMDDEEAQMHREEEERNRRLVLATQFRGIPFDKWLHVFLRYAYILAVSRRTEDAYEVLKKLSNANVFYQHVERMTAVHLAMVGCGIICRNETVIQLGARWLCNYYRFQSDPFRLFMSVINEGLTNTVAYASYNQLRYLMRNIRLMDAIVTNRRRMLEGMSDNAAALEEIRELNEAILTMNVDPSTASEQHYSRFYDIPKESDMMSNNTERAGIKAPIQLSPVLLTMFGSIVSLTKSVLASSLFFLRSYAIAPKDRLNTLSLGLSLLHSAITRKSDNRHLQVMQGMLFIFEYAKISKYNQEAEYNIARAFHLLGLTHLAVPHYEKALSMRKAADGTIEHRPVEDVYKWPVSEEEEQELEQDMDDEFDLKSEAAYNLHLIYVTSGSMSLAQILMLKYCSV</sequence>
<dbReference type="Pfam" id="PF13176">
    <property type="entry name" value="TPR_7"/>
    <property type="match status" value="1"/>
</dbReference>
<evidence type="ECO:0000313" key="4">
    <source>
        <dbReference type="Proteomes" id="UP000077051"/>
    </source>
</evidence>
<feature type="repeat" description="TPR" evidence="1">
    <location>
        <begin position="302"/>
        <end position="335"/>
    </location>
</feature>
<dbReference type="GO" id="GO:0006383">
    <property type="term" value="P:transcription by RNA polymerase III"/>
    <property type="evidence" value="ECO:0007669"/>
    <property type="project" value="InterPro"/>
</dbReference>
<protein>
    <submittedName>
        <fullName evidence="3">Uncharacterized protein</fullName>
    </submittedName>
</protein>
<dbReference type="STRING" id="747725.A0A168HN23"/>